<keyword evidence="7 11" id="KW-1133">Transmembrane helix</keyword>
<keyword evidence="8 11" id="KW-0496">Mitochondrion</keyword>
<evidence type="ECO:0000313" key="12">
    <source>
        <dbReference type="EMBL" id="RZC35172.1"/>
    </source>
</evidence>
<evidence type="ECO:0000256" key="4">
    <source>
        <dbReference type="ARBA" id="ARBA00022692"/>
    </source>
</evidence>
<dbReference type="Gene3D" id="1.20.1300.10">
    <property type="entry name" value="Fumarate reductase/succinate dehydrogenase, transmembrane subunit"/>
    <property type="match status" value="1"/>
</dbReference>
<gene>
    <name evidence="12" type="ORF">BDFB_006226</name>
</gene>
<evidence type="ECO:0000256" key="8">
    <source>
        <dbReference type="ARBA" id="ARBA00023128"/>
    </source>
</evidence>
<evidence type="ECO:0000256" key="6">
    <source>
        <dbReference type="ARBA" id="ARBA00022946"/>
    </source>
</evidence>
<dbReference type="GO" id="GO:0020037">
    <property type="term" value="F:heme binding"/>
    <property type="evidence" value="ECO:0007669"/>
    <property type="project" value="TreeGrafter"/>
</dbReference>
<sequence length="130" mass="14380">GTLQQNYLKTISVIITRDFSLSSCQNHHSTINKNNVNLALLSINHKNAAVPQIRLMSADHSKLWPIEKGLGLEAVVVDYVRPIIFGNIIPKLSVGLLYLISAATLGGLIYFNVNDIGIGKAIRRFWAIKK</sequence>
<keyword evidence="13" id="KW-1185">Reference proteome</keyword>
<keyword evidence="12" id="KW-0830">Ubiquinone</keyword>
<dbReference type="OrthoDB" id="18577at2759"/>
<keyword evidence="5 11" id="KW-0999">Mitochondrion inner membrane</keyword>
<dbReference type="InterPro" id="IPR034804">
    <property type="entry name" value="SQR/QFR_C/D"/>
</dbReference>
<keyword evidence="4 11" id="KW-0812">Transmembrane</keyword>
<dbReference type="GO" id="GO:0048039">
    <property type="term" value="F:ubiquinone binding"/>
    <property type="evidence" value="ECO:0007669"/>
    <property type="project" value="TreeGrafter"/>
</dbReference>
<proteinExistence type="inferred from homology"/>
<evidence type="ECO:0000256" key="7">
    <source>
        <dbReference type="ARBA" id="ARBA00022989"/>
    </source>
</evidence>
<protein>
    <recommendedName>
        <fullName evidence="11">Succinate dehydrogenase [ubiquinone] cytochrome b small subunit</fullName>
    </recommendedName>
</protein>
<comment type="subcellular location">
    <subcellularLocation>
        <location evidence="1 11">Mitochondrion inner membrane</location>
        <topology evidence="1 11">Multi-pass membrane protein</topology>
    </subcellularLocation>
</comment>
<comment type="function">
    <text evidence="11">Membrane-anchoring subunit of succinate dehydrogenase (SDH) that is involved in complex II of the mitochondrial electron transport chain and is responsible for transferring electrons from succinate to ubiquinone (coenzyme Q).</text>
</comment>
<feature type="transmembrane region" description="Helical" evidence="11">
    <location>
        <begin position="95"/>
        <end position="113"/>
    </location>
</feature>
<name>A0A482VQH7_ASBVE</name>
<keyword evidence="11" id="KW-0249">Electron transport</keyword>
<dbReference type="GO" id="GO:0006121">
    <property type="term" value="P:mitochondrial electron transport, succinate to ubiquinone"/>
    <property type="evidence" value="ECO:0007669"/>
    <property type="project" value="TreeGrafter"/>
</dbReference>
<keyword evidence="3 11" id="KW-0813">Transport</keyword>
<comment type="caution">
    <text evidence="12">The sequence shown here is derived from an EMBL/GenBank/DDBJ whole genome shotgun (WGS) entry which is preliminary data.</text>
</comment>
<feature type="binding site" evidence="10">
    <location>
        <position position="79"/>
    </location>
    <ligand>
        <name>a ubiquinone</name>
        <dbReference type="ChEBI" id="CHEBI:16389"/>
        <note>ligand shared with IP/SDHB</note>
    </ligand>
</feature>
<feature type="non-terminal residue" evidence="12">
    <location>
        <position position="1"/>
    </location>
</feature>
<dbReference type="GO" id="GO:0046872">
    <property type="term" value="F:metal ion binding"/>
    <property type="evidence" value="ECO:0007669"/>
    <property type="project" value="UniProtKB-KW"/>
</dbReference>
<keyword evidence="11" id="KW-0479">Metal-binding</keyword>
<evidence type="ECO:0000256" key="11">
    <source>
        <dbReference type="RuleBase" id="RU364031"/>
    </source>
</evidence>
<dbReference type="EMBL" id="QDEB01073448">
    <property type="protein sequence ID" value="RZC35172.1"/>
    <property type="molecule type" value="Genomic_DNA"/>
</dbReference>
<dbReference type="GO" id="GO:0006099">
    <property type="term" value="P:tricarboxylic acid cycle"/>
    <property type="evidence" value="ECO:0007669"/>
    <property type="project" value="UniProtKB-KW"/>
</dbReference>
<keyword evidence="11" id="KW-0816">Tricarboxylic acid cycle</keyword>
<keyword evidence="9 11" id="KW-0472">Membrane</keyword>
<evidence type="ECO:0000256" key="2">
    <source>
        <dbReference type="ARBA" id="ARBA00007294"/>
    </source>
</evidence>
<dbReference type="Pfam" id="PF05328">
    <property type="entry name" value="CybS"/>
    <property type="match status" value="1"/>
</dbReference>
<comment type="similarity">
    <text evidence="2 11">Belongs to the CybS family.</text>
</comment>
<dbReference type="AlphaFoldDB" id="A0A482VQH7"/>
<accession>A0A482VQH7</accession>
<evidence type="ECO:0000256" key="3">
    <source>
        <dbReference type="ARBA" id="ARBA00022448"/>
    </source>
</evidence>
<dbReference type="PANTHER" id="PTHR13337:SF2">
    <property type="entry name" value="SUCCINATE DEHYDROGENASE [UBIQUINONE] CYTOCHROME B SMALL SUBUNIT, MITOCHONDRIAL"/>
    <property type="match status" value="1"/>
</dbReference>
<evidence type="ECO:0000256" key="10">
    <source>
        <dbReference type="PIRSR" id="PIRSR607992-1"/>
    </source>
</evidence>
<keyword evidence="6 11" id="KW-0809">Transit peptide</keyword>
<evidence type="ECO:0000256" key="9">
    <source>
        <dbReference type="ARBA" id="ARBA00023136"/>
    </source>
</evidence>
<organism evidence="12 13">
    <name type="scientific">Asbolus verrucosus</name>
    <name type="common">Desert ironclad beetle</name>
    <dbReference type="NCBI Taxonomy" id="1661398"/>
    <lineage>
        <taxon>Eukaryota</taxon>
        <taxon>Metazoa</taxon>
        <taxon>Ecdysozoa</taxon>
        <taxon>Arthropoda</taxon>
        <taxon>Hexapoda</taxon>
        <taxon>Insecta</taxon>
        <taxon>Pterygota</taxon>
        <taxon>Neoptera</taxon>
        <taxon>Endopterygota</taxon>
        <taxon>Coleoptera</taxon>
        <taxon>Polyphaga</taxon>
        <taxon>Cucujiformia</taxon>
        <taxon>Tenebrionidae</taxon>
        <taxon>Pimeliinae</taxon>
        <taxon>Asbolus</taxon>
    </lineage>
</organism>
<feature type="non-terminal residue" evidence="12">
    <location>
        <position position="130"/>
    </location>
</feature>
<keyword evidence="11" id="KW-0349">Heme</keyword>
<evidence type="ECO:0000256" key="1">
    <source>
        <dbReference type="ARBA" id="ARBA00004448"/>
    </source>
</evidence>
<dbReference type="GO" id="GO:0005743">
    <property type="term" value="C:mitochondrial inner membrane"/>
    <property type="evidence" value="ECO:0007669"/>
    <property type="project" value="UniProtKB-SubCell"/>
</dbReference>
<keyword evidence="11" id="KW-0408">Iron</keyword>
<dbReference type="STRING" id="1661398.A0A482VQH7"/>
<dbReference type="PANTHER" id="PTHR13337">
    <property type="entry name" value="SUCCINATE DEHYDROGENASE"/>
    <property type="match status" value="1"/>
</dbReference>
<dbReference type="InterPro" id="IPR007992">
    <property type="entry name" value="CybS"/>
</dbReference>
<evidence type="ECO:0000313" key="13">
    <source>
        <dbReference type="Proteomes" id="UP000292052"/>
    </source>
</evidence>
<dbReference type="Proteomes" id="UP000292052">
    <property type="component" value="Unassembled WGS sequence"/>
</dbReference>
<evidence type="ECO:0000256" key="5">
    <source>
        <dbReference type="ARBA" id="ARBA00022792"/>
    </source>
</evidence>
<comment type="caution">
    <text evidence="11">Lacks conserved residue(s) required for the propagation of feature annotation.</text>
</comment>
<reference evidence="12 13" key="1">
    <citation type="submission" date="2017-03" db="EMBL/GenBank/DDBJ databases">
        <title>Genome of the blue death feigning beetle - Asbolus verrucosus.</title>
        <authorList>
            <person name="Rider S.D."/>
        </authorList>
    </citation>
    <scope>NUCLEOTIDE SEQUENCE [LARGE SCALE GENOMIC DNA]</scope>
    <source>
        <strain evidence="12">Butters</strain>
        <tissue evidence="12">Head and leg muscle</tissue>
    </source>
</reference>